<keyword evidence="1" id="KW-0732">Signal</keyword>
<comment type="caution">
    <text evidence="2">The sequence shown here is derived from an EMBL/GenBank/DDBJ whole genome shotgun (WGS) entry which is preliminary data.</text>
</comment>
<dbReference type="EMBL" id="CAMXCH010000002">
    <property type="protein sequence ID" value="CAI3940670.1"/>
    <property type="molecule type" value="Genomic_DNA"/>
</dbReference>
<evidence type="ECO:0000256" key="1">
    <source>
        <dbReference type="SAM" id="SignalP"/>
    </source>
</evidence>
<feature type="signal peptide" evidence="1">
    <location>
        <begin position="1"/>
        <end position="22"/>
    </location>
</feature>
<evidence type="ECO:0000313" key="2">
    <source>
        <dbReference type="EMBL" id="CAI3940670.1"/>
    </source>
</evidence>
<sequence length="312" mass="35055">MKHILKYGSFIFLLSINLSVSAKVVHSIDQIPSQIHSEEGKAVFAQEMNGDKFPDGFGSHFLSMQSALKPQDIIKIIYPQGKDERWSLIGMKPWPGQKDRYIVVACSTKITQKELDKDQKNSCSYDINPKSKIVIAVVDYDGSGMLKLIAQPYIETVVGDENGYVDDDNGDALEKSAFNLKNGNGEVVVGNLQRLDFAHYQLNSQILAFGIRFGAEVGYAGGNDSTQAMTLFAILQGTLRPVLKADMYHFENIAGDWHKDGTRDHDISEEEYVLSILPHQTTGFYDIKHTQKGSRNNNGKIYHWNDQKLQYQ</sequence>
<protein>
    <submittedName>
        <fullName evidence="2">Uncharacterized protein</fullName>
    </submittedName>
</protein>
<feature type="chain" id="PRO_5045940992" evidence="1">
    <location>
        <begin position="23"/>
        <end position="312"/>
    </location>
</feature>
<gene>
    <name evidence="2" type="ORF">R83534S58_LOCUS1104</name>
</gene>
<keyword evidence="3" id="KW-1185">Reference proteome</keyword>
<reference evidence="2" key="1">
    <citation type="submission" date="2022-10" db="EMBL/GenBank/DDBJ databases">
        <authorList>
            <person name="Botero Cardona J."/>
        </authorList>
    </citation>
    <scope>NUCLEOTIDE SEQUENCE</scope>
    <source>
        <strain evidence="2">R-83534</strain>
    </source>
</reference>
<name>A0ABM9HNN8_9PROT</name>
<dbReference type="RefSeq" id="WP_282023726.1">
    <property type="nucleotide sequence ID" value="NZ_CAMXCH010000002.1"/>
</dbReference>
<dbReference type="Proteomes" id="UP001154272">
    <property type="component" value="Unassembled WGS sequence"/>
</dbReference>
<evidence type="ECO:0000313" key="3">
    <source>
        <dbReference type="Proteomes" id="UP001154272"/>
    </source>
</evidence>
<organism evidence="2 3">
    <name type="scientific">Commensalibacter papalotli</name>
    <name type="common">ex Botero et al. 2024</name>
    <dbReference type="NCBI Taxonomy" id="2972766"/>
    <lineage>
        <taxon>Bacteria</taxon>
        <taxon>Pseudomonadati</taxon>
        <taxon>Pseudomonadota</taxon>
        <taxon>Alphaproteobacteria</taxon>
        <taxon>Acetobacterales</taxon>
        <taxon>Acetobacteraceae</taxon>
    </lineage>
</organism>
<accession>A0ABM9HNN8</accession>
<proteinExistence type="predicted"/>